<feature type="region of interest" description="Disordered" evidence="1">
    <location>
        <begin position="1"/>
        <end position="22"/>
    </location>
</feature>
<protein>
    <recommendedName>
        <fullName evidence="4">HAT C-terminal dimerisation domain-containing protein</fullName>
    </recommendedName>
</protein>
<accession>A0A3Q2WSY1</accession>
<reference evidence="2" key="1">
    <citation type="submission" date="2025-08" db="UniProtKB">
        <authorList>
            <consortium name="Ensembl"/>
        </authorList>
    </citation>
    <scope>IDENTIFICATION</scope>
</reference>
<proteinExistence type="predicted"/>
<organism evidence="2 3">
    <name type="scientific">Haplochromis burtoni</name>
    <name type="common">Burton's mouthbrooder</name>
    <name type="synonym">Chromis burtoni</name>
    <dbReference type="NCBI Taxonomy" id="8153"/>
    <lineage>
        <taxon>Eukaryota</taxon>
        <taxon>Metazoa</taxon>
        <taxon>Chordata</taxon>
        <taxon>Craniata</taxon>
        <taxon>Vertebrata</taxon>
        <taxon>Euteleostomi</taxon>
        <taxon>Actinopterygii</taxon>
        <taxon>Neopterygii</taxon>
        <taxon>Teleostei</taxon>
        <taxon>Neoteleostei</taxon>
        <taxon>Acanthomorphata</taxon>
        <taxon>Ovalentaria</taxon>
        <taxon>Cichlomorphae</taxon>
        <taxon>Cichliformes</taxon>
        <taxon>Cichlidae</taxon>
        <taxon>African cichlids</taxon>
        <taxon>Pseudocrenilabrinae</taxon>
        <taxon>Haplochromini</taxon>
        <taxon>Haplochromis</taxon>
    </lineage>
</organism>
<evidence type="ECO:0000313" key="3">
    <source>
        <dbReference type="Proteomes" id="UP000264840"/>
    </source>
</evidence>
<keyword evidence="3" id="KW-1185">Reference proteome</keyword>
<reference evidence="2" key="2">
    <citation type="submission" date="2025-09" db="UniProtKB">
        <authorList>
            <consortium name="Ensembl"/>
        </authorList>
    </citation>
    <scope>IDENTIFICATION</scope>
</reference>
<evidence type="ECO:0000256" key="1">
    <source>
        <dbReference type="SAM" id="MobiDB-lite"/>
    </source>
</evidence>
<dbReference type="Ensembl" id="ENSHBUT00000006233.1">
    <property type="protein sequence ID" value="ENSHBUP00000025334.1"/>
    <property type="gene ID" value="ENSHBUG00000007419.1"/>
</dbReference>
<evidence type="ECO:0000313" key="2">
    <source>
        <dbReference type="Ensembl" id="ENSHBUP00000025334.1"/>
    </source>
</evidence>
<dbReference type="GeneTree" id="ENSGT00940000160436"/>
<sequence length="410" mass="47021">RSEYVPKRLHRTRRGPDKYSGQQNWVKGQRQLDFLELKQCMPGSQSIMQELSVASLTGNSKCALKSSYLVARLVTQSKKSFTIVEELILPAPVHMFHEMIGEAAAKKVLTILLSNNTVSHHIMDMALDIQHQLLERIKSSSRMSRMVHYCWFQFVIAGTAEDMLFCGELPTRATAQECFRCIDNYFTENDLNWQNCVGIFDCAPEAKWTHCFLYCEILVAKKISLEFHEDMEAGQVQLLYQSEVSWLSRGLVLKHLFELRNELAYLCDIFSLLNQLNISLQGRNSNMFFVADKVEAFKGKIALLTKRAQEKRMDMFSLLSLILENSPQKFDEYFLFSADPTQSDVAFTLKLQWGKLDLAVKFLPFTTTYLCESGFSTRVFLSALLTTVYKTVNNNMHNSISKTAHLLGFL</sequence>
<dbReference type="PANTHER" id="PTHR45913">
    <property type="entry name" value="EPM2A-INTERACTING PROTEIN 1"/>
    <property type="match status" value="1"/>
</dbReference>
<dbReference type="AlphaFoldDB" id="A0A3Q2WSY1"/>
<dbReference type="PANTHER" id="PTHR45913:SF19">
    <property type="entry name" value="LOW QUALITY PROTEIN: ZINC FINGER BED DOMAIN-CONTAINING PROTEIN 5-LIKE"/>
    <property type="match status" value="1"/>
</dbReference>
<dbReference type="Proteomes" id="UP000264840">
    <property type="component" value="Unplaced"/>
</dbReference>
<evidence type="ECO:0008006" key="4">
    <source>
        <dbReference type="Google" id="ProtNLM"/>
    </source>
</evidence>
<name>A0A3Q2WSY1_HAPBU</name>